<feature type="domain" description="SbsA Ig-like" evidence="2">
    <location>
        <begin position="38"/>
        <end position="129"/>
    </location>
</feature>
<name>A0A1F7WS84_9BACT</name>
<protein>
    <recommendedName>
        <fullName evidence="2">SbsA Ig-like domain-containing protein</fullName>
    </recommendedName>
</protein>
<evidence type="ECO:0000313" key="4">
    <source>
        <dbReference type="Proteomes" id="UP000178812"/>
    </source>
</evidence>
<gene>
    <name evidence="3" type="ORF">A2125_01915</name>
</gene>
<dbReference type="EMBL" id="MGFM01000036">
    <property type="protein sequence ID" value="OGM05487.1"/>
    <property type="molecule type" value="Genomic_DNA"/>
</dbReference>
<dbReference type="Proteomes" id="UP000178812">
    <property type="component" value="Unassembled WGS sequence"/>
</dbReference>
<comment type="caution">
    <text evidence="3">The sequence shown here is derived from an EMBL/GenBank/DDBJ whole genome shotgun (WGS) entry which is preliminary data.</text>
</comment>
<organism evidence="3 4">
    <name type="scientific">Candidatus Woesebacteria bacterium GWB1_43_5</name>
    <dbReference type="NCBI Taxonomy" id="1802474"/>
    <lineage>
        <taxon>Bacteria</taxon>
        <taxon>Candidatus Woeseibacteriota</taxon>
    </lineage>
</organism>
<accession>A0A1F7WS84</accession>
<evidence type="ECO:0000256" key="1">
    <source>
        <dbReference type="ARBA" id="ARBA00022729"/>
    </source>
</evidence>
<evidence type="ECO:0000259" key="2">
    <source>
        <dbReference type="Pfam" id="PF13205"/>
    </source>
</evidence>
<keyword evidence="1" id="KW-0732">Signal</keyword>
<dbReference type="Pfam" id="PF13205">
    <property type="entry name" value="Big_5"/>
    <property type="match status" value="1"/>
</dbReference>
<dbReference type="InterPro" id="IPR032812">
    <property type="entry name" value="SbsA_Ig"/>
</dbReference>
<reference evidence="3 4" key="1">
    <citation type="journal article" date="2016" name="Nat. Commun.">
        <title>Thousands of microbial genomes shed light on interconnected biogeochemical processes in an aquifer system.</title>
        <authorList>
            <person name="Anantharaman K."/>
            <person name="Brown C.T."/>
            <person name="Hug L.A."/>
            <person name="Sharon I."/>
            <person name="Castelle C.J."/>
            <person name="Probst A.J."/>
            <person name="Thomas B.C."/>
            <person name="Singh A."/>
            <person name="Wilkins M.J."/>
            <person name="Karaoz U."/>
            <person name="Brodie E.L."/>
            <person name="Williams K.H."/>
            <person name="Hubbard S.S."/>
            <person name="Banfield J.F."/>
        </authorList>
    </citation>
    <scope>NUCLEOTIDE SEQUENCE [LARGE SCALE GENOMIC DNA]</scope>
</reference>
<sequence>MSKRNKLFITLTFVLLVLAGLLFFFNKAQPKLEPAGELKLVQITPPSGKTKILHLTTGIQFKFDSPIIISTADVSVDPFIQLSVDTAKGDSNTLVVGPKTPWQPNTKYLIVLKNGLKSINNKELKEDLSYEIEFEIPSNIESY</sequence>
<proteinExistence type="predicted"/>
<dbReference type="AlphaFoldDB" id="A0A1F7WS84"/>
<evidence type="ECO:0000313" key="3">
    <source>
        <dbReference type="EMBL" id="OGM05487.1"/>
    </source>
</evidence>